<evidence type="ECO:0000313" key="3">
    <source>
        <dbReference type="Proteomes" id="UP000032568"/>
    </source>
</evidence>
<dbReference type="PROSITE" id="PS51819">
    <property type="entry name" value="VOC"/>
    <property type="match status" value="1"/>
</dbReference>
<reference evidence="2 3" key="2">
    <citation type="journal article" date="2022" name="Mar. Drugs">
        <title>Bioassay-Guided Fractionation Leads to the Detection of Cholic Acid Generated by the Rare Thalassomonas sp.</title>
        <authorList>
            <person name="Pheiffer F."/>
            <person name="Schneider Y.K."/>
            <person name="Hansen E.H."/>
            <person name="Andersen J.H."/>
            <person name="Isaksson J."/>
            <person name="Busche T."/>
            <person name="R C."/>
            <person name="Kalinowski J."/>
            <person name="Zyl L.V."/>
            <person name="Trindade M."/>
        </authorList>
    </citation>
    <scope>NUCLEOTIDE SEQUENCE [LARGE SCALE GENOMIC DNA]</scope>
    <source>
        <strain evidence="2 3">A5K-106</strain>
    </source>
</reference>
<dbReference type="InterPro" id="IPR029068">
    <property type="entry name" value="Glyas_Bleomycin-R_OHBP_Dase"/>
</dbReference>
<proteinExistence type="predicted"/>
<dbReference type="CDD" id="cd07247">
    <property type="entry name" value="SgaA_N_like"/>
    <property type="match status" value="1"/>
</dbReference>
<dbReference type="AlphaFoldDB" id="A0AAF0C5F3"/>
<name>A0AAF0C5F3_9GAMM</name>
<dbReference type="Gene3D" id="3.10.180.10">
    <property type="entry name" value="2,3-Dihydroxybiphenyl 1,2-Dioxygenase, domain 1"/>
    <property type="match status" value="1"/>
</dbReference>
<organism evidence="2 3">
    <name type="scientific">Thalassomonas actiniarum</name>
    <dbReference type="NCBI Taxonomy" id="485447"/>
    <lineage>
        <taxon>Bacteria</taxon>
        <taxon>Pseudomonadati</taxon>
        <taxon>Pseudomonadota</taxon>
        <taxon>Gammaproteobacteria</taxon>
        <taxon>Alteromonadales</taxon>
        <taxon>Colwelliaceae</taxon>
        <taxon>Thalassomonas</taxon>
    </lineage>
</organism>
<accession>A0AAF0C5F3</accession>
<feature type="domain" description="VOC" evidence="1">
    <location>
        <begin position="8"/>
        <end position="125"/>
    </location>
</feature>
<dbReference type="InterPro" id="IPR004360">
    <property type="entry name" value="Glyas_Fos-R_dOase_dom"/>
</dbReference>
<dbReference type="EMBL" id="CP059735">
    <property type="protein sequence ID" value="WDE01036.1"/>
    <property type="molecule type" value="Genomic_DNA"/>
</dbReference>
<dbReference type="SUPFAM" id="SSF54593">
    <property type="entry name" value="Glyoxalase/Bleomycin resistance protein/Dihydroxybiphenyl dioxygenase"/>
    <property type="match status" value="1"/>
</dbReference>
<gene>
    <name evidence="2" type="ORF">SG35_010590</name>
</gene>
<evidence type="ECO:0000313" key="2">
    <source>
        <dbReference type="EMBL" id="WDE01036.1"/>
    </source>
</evidence>
<dbReference type="Pfam" id="PF00903">
    <property type="entry name" value="Glyoxalase"/>
    <property type="match status" value="1"/>
</dbReference>
<evidence type="ECO:0000259" key="1">
    <source>
        <dbReference type="PROSITE" id="PS51819"/>
    </source>
</evidence>
<dbReference type="KEGG" id="tact:SG35_010590"/>
<dbReference type="RefSeq" id="WP_044836217.1">
    <property type="nucleotide sequence ID" value="NZ_CP059735.1"/>
</dbReference>
<keyword evidence="3" id="KW-1185">Reference proteome</keyword>
<dbReference type="PANTHER" id="PTHR33993:SF14">
    <property type="entry name" value="GB|AAF24581.1"/>
    <property type="match status" value="1"/>
</dbReference>
<protein>
    <submittedName>
        <fullName evidence="2">VOC family protein</fullName>
    </submittedName>
</protein>
<dbReference type="Proteomes" id="UP000032568">
    <property type="component" value="Chromosome"/>
</dbReference>
<dbReference type="PANTHER" id="PTHR33993">
    <property type="entry name" value="GLYOXALASE-RELATED"/>
    <property type="match status" value="1"/>
</dbReference>
<reference evidence="2 3" key="1">
    <citation type="journal article" date="2015" name="Genome Announc.">
        <title>Draft Genome Sequences of Marine Isolates of Thalassomonas viridans and Thalassomonas actiniarum.</title>
        <authorList>
            <person name="Olonade I."/>
            <person name="van Zyl L.J."/>
            <person name="Trindade M."/>
        </authorList>
    </citation>
    <scope>NUCLEOTIDE SEQUENCE [LARGE SCALE GENOMIC DNA]</scope>
    <source>
        <strain evidence="2 3">A5K-106</strain>
    </source>
</reference>
<dbReference type="InterPro" id="IPR037523">
    <property type="entry name" value="VOC_core"/>
</dbReference>
<sequence>MNDKQTGELAWIDLTVGNAIEVKDFYQQVIGWQAEAVDMGEYNDYSMNHAETNEPVTGICHARGVNADLPASWLPYFLVADIELAAKQVVAQGGELLTEIKSMGGEDRYVVIKDPAGAACALYYKK</sequence>
<dbReference type="InterPro" id="IPR052164">
    <property type="entry name" value="Anthracycline_SecMetBiosynth"/>
</dbReference>